<comment type="similarity">
    <text evidence="2">Belongs to the ABC-2 integral membrane protein family.</text>
</comment>
<evidence type="ECO:0000259" key="10">
    <source>
        <dbReference type="Pfam" id="PF01061"/>
    </source>
</evidence>
<evidence type="ECO:0000256" key="5">
    <source>
        <dbReference type="ARBA" id="ARBA00022692"/>
    </source>
</evidence>
<dbReference type="GeneID" id="51111938"/>
<accession>A0A561XK51</accession>
<evidence type="ECO:0000313" key="12">
    <source>
        <dbReference type="Proteomes" id="UP000321485"/>
    </source>
</evidence>
<gene>
    <name evidence="11" type="ORF">ATF69_2882</name>
</gene>
<dbReference type="InterPro" id="IPR013525">
    <property type="entry name" value="ABC2_TM"/>
</dbReference>
<feature type="transmembrane region" description="Helical" evidence="9">
    <location>
        <begin position="129"/>
        <end position="150"/>
    </location>
</feature>
<feature type="transmembrane region" description="Helical" evidence="9">
    <location>
        <begin position="81"/>
        <end position="108"/>
    </location>
</feature>
<evidence type="ECO:0000256" key="7">
    <source>
        <dbReference type="ARBA" id="ARBA00023047"/>
    </source>
</evidence>
<reference evidence="11 12" key="1">
    <citation type="journal article" date="2015" name="Stand. Genomic Sci.">
        <title>Genomic Encyclopedia of Bacterial and Archaeal Type Strains, Phase III: the genomes of soil and plant-associated and newly described type strains.</title>
        <authorList>
            <person name="Whitman W.B."/>
            <person name="Woyke T."/>
            <person name="Klenk H.P."/>
            <person name="Zhou Y."/>
            <person name="Lilburn T.G."/>
            <person name="Beck B.J."/>
            <person name="De Vos P."/>
            <person name="Vandamme P."/>
            <person name="Eisen J.A."/>
            <person name="Garrity G."/>
            <person name="Hugenholtz P."/>
            <person name="Kyrpides N.C."/>
        </authorList>
    </citation>
    <scope>NUCLEOTIDE SEQUENCE [LARGE SCALE GENOMIC DNA]</scope>
    <source>
        <strain evidence="11 12">DSM 64</strain>
    </source>
</reference>
<dbReference type="RefSeq" id="WP_121942545.1">
    <property type="nucleotide sequence ID" value="NZ_VJWE01000014.1"/>
</dbReference>
<keyword evidence="7" id="KW-0762">Sugar transport</keyword>
<keyword evidence="4" id="KW-1003">Cell membrane</keyword>
<name>A0A561XK51_ACIDE</name>
<keyword evidence="8 9" id="KW-0472">Membrane</keyword>
<comment type="subcellular location">
    <subcellularLocation>
        <location evidence="1">Cell membrane</location>
        <topology evidence="1">Multi-pass membrane protein</topology>
    </subcellularLocation>
</comment>
<feature type="transmembrane region" description="Helical" evidence="9">
    <location>
        <begin position="247"/>
        <end position="268"/>
    </location>
</feature>
<keyword evidence="3" id="KW-0813">Transport</keyword>
<dbReference type="EMBL" id="VJWE01000014">
    <property type="protein sequence ID" value="TWG36500.1"/>
    <property type="molecule type" value="Genomic_DNA"/>
</dbReference>
<evidence type="ECO:0000256" key="4">
    <source>
        <dbReference type="ARBA" id="ARBA00022475"/>
    </source>
</evidence>
<evidence type="ECO:0000256" key="6">
    <source>
        <dbReference type="ARBA" id="ARBA00022989"/>
    </source>
</evidence>
<feature type="domain" description="ABC-2 type transporter transmembrane" evidence="10">
    <location>
        <begin position="36"/>
        <end position="235"/>
    </location>
</feature>
<dbReference type="GO" id="GO:0140359">
    <property type="term" value="F:ABC-type transporter activity"/>
    <property type="evidence" value="ECO:0007669"/>
    <property type="project" value="InterPro"/>
</dbReference>
<proteinExistence type="inferred from homology"/>
<dbReference type="PANTHER" id="PTHR30413">
    <property type="entry name" value="INNER MEMBRANE TRANSPORT PERMEASE"/>
    <property type="match status" value="1"/>
</dbReference>
<evidence type="ECO:0000256" key="2">
    <source>
        <dbReference type="ARBA" id="ARBA00007783"/>
    </source>
</evidence>
<dbReference type="Pfam" id="PF01061">
    <property type="entry name" value="ABC2_membrane"/>
    <property type="match status" value="1"/>
</dbReference>
<dbReference type="GO" id="GO:0015920">
    <property type="term" value="P:lipopolysaccharide transport"/>
    <property type="evidence" value="ECO:0007669"/>
    <property type="project" value="TreeGrafter"/>
</dbReference>
<keyword evidence="7" id="KW-0625">Polysaccharide transport</keyword>
<dbReference type="PANTHER" id="PTHR30413:SF10">
    <property type="entry name" value="CAPSULE POLYSACCHARIDE EXPORT INNER-MEMBRANE PROTEIN CTRC"/>
    <property type="match status" value="1"/>
</dbReference>
<organism evidence="11 12">
    <name type="scientific">Acidovorax delafieldii</name>
    <name type="common">Pseudomonas delafieldii</name>
    <dbReference type="NCBI Taxonomy" id="47920"/>
    <lineage>
        <taxon>Bacteria</taxon>
        <taxon>Pseudomonadati</taxon>
        <taxon>Pseudomonadota</taxon>
        <taxon>Betaproteobacteria</taxon>
        <taxon>Burkholderiales</taxon>
        <taxon>Comamonadaceae</taxon>
        <taxon>Acidovorax</taxon>
    </lineage>
</organism>
<dbReference type="Proteomes" id="UP000321485">
    <property type="component" value="Unassembled WGS sequence"/>
</dbReference>
<feature type="transmembrane region" description="Helical" evidence="9">
    <location>
        <begin position="156"/>
        <end position="182"/>
    </location>
</feature>
<dbReference type="AlphaFoldDB" id="A0A561XK51"/>
<feature type="transmembrane region" description="Helical" evidence="9">
    <location>
        <begin position="54"/>
        <end position="75"/>
    </location>
</feature>
<evidence type="ECO:0000256" key="1">
    <source>
        <dbReference type="ARBA" id="ARBA00004651"/>
    </source>
</evidence>
<dbReference type="GO" id="GO:0005886">
    <property type="term" value="C:plasma membrane"/>
    <property type="evidence" value="ECO:0007669"/>
    <property type="project" value="UniProtKB-SubCell"/>
</dbReference>
<keyword evidence="5 9" id="KW-0812">Transmembrane</keyword>
<evidence type="ECO:0000313" key="11">
    <source>
        <dbReference type="EMBL" id="TWG36500.1"/>
    </source>
</evidence>
<protein>
    <submittedName>
        <fullName evidence="11">Lipopolysaccharide transport system permease protein</fullName>
    </submittedName>
</protein>
<evidence type="ECO:0000256" key="9">
    <source>
        <dbReference type="SAM" id="Phobius"/>
    </source>
</evidence>
<feature type="transmembrane region" description="Helical" evidence="9">
    <location>
        <begin position="189"/>
        <end position="209"/>
    </location>
</feature>
<dbReference type="GO" id="GO:0015774">
    <property type="term" value="P:polysaccharide transport"/>
    <property type="evidence" value="ECO:0007669"/>
    <property type="project" value="UniProtKB-KW"/>
</dbReference>
<comment type="caution">
    <text evidence="11">The sequence shown here is derived from an EMBL/GenBank/DDBJ whole genome shotgun (WGS) entry which is preliminary data.</text>
</comment>
<sequence>MTKHTTTPNVSTRQRQIQLLGRDVWNAMLAWRFWCFMGWNDVAKQYRRTFLGPVWITFNTALFIVAFGLIGAQLFKYPADWYLPYFCAGHVLFGYFSALINEGALTYIASDAFLKQTPYPKMAFVFRTVFRCTILMLHSAVIVLAVLLWAGRLGDVQWGALLGASLMTLLAATFTVAILGGLAARFRDVTVALGSLMQVSFFVTPVLWVPDQLTERAQWVVHLNPLALFLELMRSPLMGSVPSPSSWGAALGVILLLALIFFWQYVAIRRRIVYWL</sequence>
<evidence type="ECO:0000256" key="3">
    <source>
        <dbReference type="ARBA" id="ARBA00022448"/>
    </source>
</evidence>
<keyword evidence="6 9" id="KW-1133">Transmembrane helix</keyword>
<evidence type="ECO:0000256" key="8">
    <source>
        <dbReference type="ARBA" id="ARBA00023136"/>
    </source>
</evidence>